<dbReference type="Pfam" id="PF00528">
    <property type="entry name" value="BPD_transp_1"/>
    <property type="match status" value="1"/>
</dbReference>
<keyword evidence="11" id="KW-1185">Reference proteome</keyword>
<evidence type="ECO:0000256" key="1">
    <source>
        <dbReference type="ARBA" id="ARBA00004651"/>
    </source>
</evidence>
<protein>
    <submittedName>
        <fullName evidence="10">Peptide ABC transporter permease</fullName>
    </submittedName>
</protein>
<dbReference type="AlphaFoldDB" id="A0A9W5TWJ6"/>
<dbReference type="Gene3D" id="1.10.3720.10">
    <property type="entry name" value="MetI-like"/>
    <property type="match status" value="1"/>
</dbReference>
<reference evidence="10" key="2">
    <citation type="submission" date="2020-09" db="EMBL/GenBank/DDBJ databases">
        <authorList>
            <person name="Sun Q."/>
            <person name="Zhou Y."/>
        </authorList>
    </citation>
    <scope>NUCLEOTIDE SEQUENCE</scope>
    <source>
        <strain evidence="10">CGMCC 1.15454</strain>
    </source>
</reference>
<comment type="similarity">
    <text evidence="7">Belongs to the binding-protein-dependent transport system permease family.</text>
</comment>
<evidence type="ECO:0000256" key="2">
    <source>
        <dbReference type="ARBA" id="ARBA00022448"/>
    </source>
</evidence>
<name>A0A9W5TWJ6_9BACI</name>
<dbReference type="CDD" id="cd06261">
    <property type="entry name" value="TM_PBP2"/>
    <property type="match status" value="1"/>
</dbReference>
<keyword evidence="5 7" id="KW-1133">Transmembrane helix</keyword>
<comment type="subcellular location">
    <subcellularLocation>
        <location evidence="1 7">Cell membrane</location>
        <topology evidence="1 7">Multi-pass membrane protein</topology>
    </subcellularLocation>
</comment>
<keyword evidence="4 7" id="KW-0812">Transmembrane</keyword>
<feature type="transmembrane region" description="Helical" evidence="7">
    <location>
        <begin position="274"/>
        <end position="295"/>
    </location>
</feature>
<sequence>MDPMTNQLPDKPTPPKLEAGKPVKKSLSQWAIARKKFTHNILAMISLIFLVVVTVLSMSASFLTDIDPSRIEPRLIDAVPSAEHWLGADGAGRDIITMLLYGGRTSLLIGFSCTAIIIIIAALIGTISGFYGGKVDSILMRFTDFMMNFPFLIFVIVLKTIFVDSGVLALILVISFLSWTGAARVIRSKVMSEKENEYILSAISIGTRPVKVIMKHLLPNVMSTVIVQATLLLAAMIVAETGLSYLGFGVPVGTPSWGNMLQTARDPGTLSGKWWIWIPPGLAITFTILAINFIGEGFKDAFNPRSKSK</sequence>
<dbReference type="InterPro" id="IPR025966">
    <property type="entry name" value="OppC_N"/>
</dbReference>
<gene>
    <name evidence="10" type="ORF">GCM10011409_14170</name>
</gene>
<dbReference type="InterPro" id="IPR000515">
    <property type="entry name" value="MetI-like"/>
</dbReference>
<evidence type="ECO:0000259" key="9">
    <source>
        <dbReference type="PROSITE" id="PS50928"/>
    </source>
</evidence>
<evidence type="ECO:0000313" key="10">
    <source>
        <dbReference type="EMBL" id="GGB37856.1"/>
    </source>
</evidence>
<feature type="transmembrane region" description="Helical" evidence="7">
    <location>
        <begin position="41"/>
        <end position="63"/>
    </location>
</feature>
<dbReference type="PROSITE" id="PS50928">
    <property type="entry name" value="ABC_TM1"/>
    <property type="match status" value="1"/>
</dbReference>
<dbReference type="Proteomes" id="UP000621492">
    <property type="component" value="Unassembled WGS sequence"/>
</dbReference>
<dbReference type="EMBL" id="BMJD01000008">
    <property type="protein sequence ID" value="GGB37856.1"/>
    <property type="molecule type" value="Genomic_DNA"/>
</dbReference>
<dbReference type="NCBIfam" id="NF045476">
    <property type="entry name" value="Opp4C"/>
    <property type="match status" value="1"/>
</dbReference>
<feature type="transmembrane region" description="Helical" evidence="7">
    <location>
        <begin position="168"/>
        <end position="186"/>
    </location>
</feature>
<evidence type="ECO:0000256" key="6">
    <source>
        <dbReference type="ARBA" id="ARBA00023136"/>
    </source>
</evidence>
<dbReference type="GO" id="GO:0005886">
    <property type="term" value="C:plasma membrane"/>
    <property type="evidence" value="ECO:0007669"/>
    <property type="project" value="UniProtKB-SubCell"/>
</dbReference>
<dbReference type="PANTHER" id="PTHR43386:SF1">
    <property type="entry name" value="D,D-DIPEPTIDE TRANSPORT SYSTEM PERMEASE PROTEIN DDPC-RELATED"/>
    <property type="match status" value="1"/>
</dbReference>
<dbReference type="InterPro" id="IPR053523">
    <property type="entry name" value="Oligopeptide_permease_AppC"/>
</dbReference>
<evidence type="ECO:0000256" key="7">
    <source>
        <dbReference type="RuleBase" id="RU363032"/>
    </source>
</evidence>
<keyword evidence="2 7" id="KW-0813">Transport</keyword>
<accession>A0A9W5TWJ6</accession>
<dbReference type="InterPro" id="IPR035906">
    <property type="entry name" value="MetI-like_sf"/>
</dbReference>
<evidence type="ECO:0000256" key="4">
    <source>
        <dbReference type="ARBA" id="ARBA00022692"/>
    </source>
</evidence>
<dbReference type="Pfam" id="PF12911">
    <property type="entry name" value="OppC_N"/>
    <property type="match status" value="1"/>
</dbReference>
<feature type="region of interest" description="Disordered" evidence="8">
    <location>
        <begin position="1"/>
        <end position="22"/>
    </location>
</feature>
<feature type="transmembrane region" description="Helical" evidence="7">
    <location>
        <begin position="217"/>
        <end position="239"/>
    </location>
</feature>
<evidence type="ECO:0000256" key="5">
    <source>
        <dbReference type="ARBA" id="ARBA00022989"/>
    </source>
</evidence>
<dbReference type="SUPFAM" id="SSF161098">
    <property type="entry name" value="MetI-like"/>
    <property type="match status" value="1"/>
</dbReference>
<evidence type="ECO:0000256" key="3">
    <source>
        <dbReference type="ARBA" id="ARBA00022475"/>
    </source>
</evidence>
<keyword evidence="6 7" id="KW-0472">Membrane</keyword>
<dbReference type="GO" id="GO:0055085">
    <property type="term" value="P:transmembrane transport"/>
    <property type="evidence" value="ECO:0007669"/>
    <property type="project" value="InterPro"/>
</dbReference>
<keyword evidence="3" id="KW-1003">Cell membrane</keyword>
<comment type="caution">
    <text evidence="10">The sequence shown here is derived from an EMBL/GenBank/DDBJ whole genome shotgun (WGS) entry which is preliminary data.</text>
</comment>
<proteinExistence type="inferred from homology"/>
<reference evidence="10" key="1">
    <citation type="journal article" date="2014" name="Int. J. Syst. Evol. Microbiol.">
        <title>Complete genome sequence of Corynebacterium casei LMG S-19264T (=DSM 44701T), isolated from a smear-ripened cheese.</title>
        <authorList>
            <consortium name="US DOE Joint Genome Institute (JGI-PGF)"/>
            <person name="Walter F."/>
            <person name="Albersmeier A."/>
            <person name="Kalinowski J."/>
            <person name="Ruckert C."/>
        </authorList>
    </citation>
    <scope>NUCLEOTIDE SEQUENCE</scope>
    <source>
        <strain evidence="10">CGMCC 1.15454</strain>
    </source>
</reference>
<feature type="domain" description="ABC transmembrane type-1" evidence="9">
    <location>
        <begin position="103"/>
        <end position="295"/>
    </location>
</feature>
<dbReference type="InterPro" id="IPR050366">
    <property type="entry name" value="BP-dependent_transpt_permease"/>
</dbReference>
<evidence type="ECO:0000256" key="8">
    <source>
        <dbReference type="SAM" id="MobiDB-lite"/>
    </source>
</evidence>
<evidence type="ECO:0000313" key="11">
    <source>
        <dbReference type="Proteomes" id="UP000621492"/>
    </source>
</evidence>
<feature type="transmembrane region" description="Helical" evidence="7">
    <location>
        <begin position="107"/>
        <end position="133"/>
    </location>
</feature>
<dbReference type="PANTHER" id="PTHR43386">
    <property type="entry name" value="OLIGOPEPTIDE TRANSPORT SYSTEM PERMEASE PROTEIN APPC"/>
    <property type="match status" value="1"/>
</dbReference>
<organism evidence="10 11">
    <name type="scientific">Lentibacillus populi</name>
    <dbReference type="NCBI Taxonomy" id="1827502"/>
    <lineage>
        <taxon>Bacteria</taxon>
        <taxon>Bacillati</taxon>
        <taxon>Bacillota</taxon>
        <taxon>Bacilli</taxon>
        <taxon>Bacillales</taxon>
        <taxon>Bacillaceae</taxon>
        <taxon>Lentibacillus</taxon>
    </lineage>
</organism>